<dbReference type="Pfam" id="PF00270">
    <property type="entry name" value="DEAD"/>
    <property type="match status" value="1"/>
</dbReference>
<dbReference type="Pfam" id="PF02559">
    <property type="entry name" value="CarD_TRCF_RID"/>
    <property type="match status" value="1"/>
</dbReference>
<evidence type="ECO:0000256" key="11">
    <source>
        <dbReference type="ARBA" id="ARBA00061399"/>
    </source>
</evidence>
<dbReference type="CDD" id="cd17991">
    <property type="entry name" value="DEXHc_TRCF"/>
    <property type="match status" value="1"/>
</dbReference>
<keyword evidence="5 13" id="KW-0378">Hydrolase</keyword>
<dbReference type="OrthoDB" id="9804325at2"/>
<dbReference type="Pfam" id="PF17757">
    <property type="entry name" value="UvrB_inter"/>
    <property type="match status" value="1"/>
</dbReference>
<keyword evidence="6" id="KW-0347">Helicase</keyword>
<dbReference type="GO" id="GO:0016787">
    <property type="term" value="F:hydrolase activity"/>
    <property type="evidence" value="ECO:0007669"/>
    <property type="project" value="UniProtKB-KW"/>
</dbReference>
<dbReference type="Gene3D" id="3.40.50.300">
    <property type="entry name" value="P-loop containing nucleotide triphosphate hydrolases"/>
    <property type="match status" value="2"/>
</dbReference>
<dbReference type="EC" id="3.6.4.-" evidence="13"/>
<dbReference type="InterPro" id="IPR003711">
    <property type="entry name" value="CarD-like/TRCF_RID"/>
</dbReference>
<evidence type="ECO:0000313" key="17">
    <source>
        <dbReference type="Proteomes" id="UP000244729"/>
    </source>
</evidence>
<dbReference type="InterPro" id="IPR036101">
    <property type="entry name" value="CarD-like/TRCF_RID_sf"/>
</dbReference>
<dbReference type="FunFam" id="3.40.50.300:FF:000546">
    <property type="entry name" value="Transcription-repair-coupling factor"/>
    <property type="match status" value="1"/>
</dbReference>
<dbReference type="Proteomes" id="UP000244729">
    <property type="component" value="Chromosome"/>
</dbReference>
<evidence type="ECO:0000256" key="5">
    <source>
        <dbReference type="ARBA" id="ARBA00022801"/>
    </source>
</evidence>
<dbReference type="InterPro" id="IPR037235">
    <property type="entry name" value="TRCF-like_C_D7"/>
</dbReference>
<gene>
    <name evidence="13 16" type="primary">mfd</name>
    <name evidence="16" type="ORF">DCE93_03695</name>
</gene>
<dbReference type="InterPro" id="IPR041471">
    <property type="entry name" value="UvrB_inter"/>
</dbReference>
<dbReference type="KEGG" id="agm:DCE93_03695"/>
<dbReference type="Gene3D" id="3.90.1150.50">
    <property type="entry name" value="Transcription-repair-coupling factor, D7 domain"/>
    <property type="match status" value="1"/>
</dbReference>
<keyword evidence="7 13" id="KW-0067">ATP-binding</keyword>
<evidence type="ECO:0000256" key="8">
    <source>
        <dbReference type="ARBA" id="ARBA00023125"/>
    </source>
</evidence>
<feature type="domain" description="Helicase ATP-binding" evidence="14">
    <location>
        <begin position="685"/>
        <end position="846"/>
    </location>
</feature>
<dbReference type="InterPro" id="IPR005118">
    <property type="entry name" value="TRCF_C"/>
</dbReference>
<dbReference type="SUPFAM" id="SSF52540">
    <property type="entry name" value="P-loop containing nucleoside triphosphate hydrolases"/>
    <property type="match status" value="4"/>
</dbReference>
<evidence type="ECO:0000259" key="15">
    <source>
        <dbReference type="PROSITE" id="PS51194"/>
    </source>
</evidence>
<dbReference type="RefSeq" id="WP_108594693.1">
    <property type="nucleotide sequence ID" value="NZ_CP028913.1"/>
</dbReference>
<keyword evidence="3 13" id="KW-0547">Nucleotide-binding</keyword>
<dbReference type="SMART" id="SM01058">
    <property type="entry name" value="CarD_TRCF"/>
    <property type="match status" value="1"/>
</dbReference>
<proteinExistence type="inferred from homology"/>
<comment type="function">
    <text evidence="13">Couples transcription and DNA repair by recognizing RNA polymerase (RNAP) stalled at DNA lesions. Mediates ATP-dependent release of RNAP and its truncated transcript from the DNA, and recruitment of nucleotide excision repair machinery to the damaged site.</text>
</comment>
<evidence type="ECO:0000313" key="16">
    <source>
        <dbReference type="EMBL" id="AWB94872.1"/>
    </source>
</evidence>
<dbReference type="PANTHER" id="PTHR47964">
    <property type="entry name" value="ATP-DEPENDENT DNA HELICASE HOMOLOG RECG, CHLOROPLASTIC"/>
    <property type="match status" value="1"/>
</dbReference>
<evidence type="ECO:0000256" key="6">
    <source>
        <dbReference type="ARBA" id="ARBA00022806"/>
    </source>
</evidence>
<sequence length="1237" mass="133640">MNLQGFLTALSRASTVDAALAEALRNADFSAPAGLDAPLLAGLLQRRAEAGLPPALLVITATSREGESLRASLAPYLPGGELLEFPAWETLPHERLSPSAETVGRRLHALRRMHDWAAAGSQHPLVVVASVRAALQPLADNLASLEPVELVAGGRGYNLAELAVKLVDLAYARVDMVARRGEFAVRGGILDVFPPTADHPVRVEFFGDEVEELRAFSVADQRSLPDPIERVTLPPSRELLLTEPVRQRAREMVHEFPSLSALLEKVSEGIPVEGMESLAPALLDRLVPLSHYLPEGAAVAVLEPERVAGRAVSLGETNREFLGAAWSAATAGADAPIDLAAGDFLTVRQLRDAALFSAPGEPDPRRVWWNFSGFDIGDAAEVVAAAGGEAAAHVAGASTTVRVAANAMPSFQGNVAGAVDHAAERLREGWSLVVAAAGHGLVERARDVLAEAGLAARIVDEVPPELEPGVAYLVQADAAHGYEVPEVKLGLLAEAEFYGRAAGYDARQGKKLASRRRNVVDPLQLKAGDYVVHQTHGIGKFIEMVQREVATGSRPTGPSRTAGIQQQPTAVREYLVIEYAPSKRGQPGDRLFVPTDQLDLLSRYVGGEAPSLSKMGGSDWSQTKGRARKAVRDIAVELVKLYSARMASKGHAFGPDTPWQHELEEAFPFTETPDQVQTIDEVKADMERSIPMDRLLAGDVGFGKTEVAVRAAFKAIQDGKQVAMLVPTTLLVKQHLETFSERFAGFPVHVRALSRFQSDKEARETIAGLADGTVDMVIGTHRILTEKVKFKDVGLVIIDEEQRFGVEHKDALKKLKTNVDILAMSATPIPRSLEMAVTGIREMSTLATPPEDRHPILTFVGPYSEQQVAAAIRREMLREGQVFFVHNRVSSINRAAAQLAELVPEARIAVAHGQLNEHVLEQIVVDFWERKFDVLVSTTIIETGLDISNANTIIIDRADKYGLSQLHQLRGRVGRGRERAYAYFLYDPAKPLSETAHDRLSTIAANNELGSGMQVALKDLEIRGAGNLLGAEQAGHIAGVGFDLYLRMIGEAVSAFRGDVATGQTELRLELPVDAHIPEEYVDSERLRLEAYQKLSAASGPAAKDGQIDQVLDELVDRYGEPPEQVEHLVAISRLRRLAQLAGLSDVIATGSKLRIAPAHIPDSRRVRLERMYPGAKHFAQNDVILVPFPTTNGELPGDADLIEWVSRLITAIFPMPEATATDAPAAASSAAVAASD</sequence>
<evidence type="ECO:0000256" key="13">
    <source>
        <dbReference type="HAMAP-Rule" id="MF_00969"/>
    </source>
</evidence>
<evidence type="ECO:0000256" key="1">
    <source>
        <dbReference type="ARBA" id="ARBA00004496"/>
    </source>
</evidence>
<dbReference type="FunFam" id="3.40.50.300:FF:000300">
    <property type="entry name" value="Transcription-repair-coupling factor"/>
    <property type="match status" value="1"/>
</dbReference>
<dbReference type="Pfam" id="PF00271">
    <property type="entry name" value="Helicase_C"/>
    <property type="match status" value="1"/>
</dbReference>
<evidence type="ECO:0000256" key="7">
    <source>
        <dbReference type="ARBA" id="ARBA00022840"/>
    </source>
</evidence>
<dbReference type="GO" id="GO:0003684">
    <property type="term" value="F:damaged DNA binding"/>
    <property type="evidence" value="ECO:0007669"/>
    <property type="project" value="InterPro"/>
</dbReference>
<dbReference type="SUPFAM" id="SSF141259">
    <property type="entry name" value="CarD-like"/>
    <property type="match status" value="1"/>
</dbReference>
<dbReference type="Gene3D" id="3.40.50.11180">
    <property type="match status" value="1"/>
</dbReference>
<dbReference type="SMART" id="SM00982">
    <property type="entry name" value="TRCF"/>
    <property type="match status" value="1"/>
</dbReference>
<dbReference type="SUPFAM" id="SSF143517">
    <property type="entry name" value="TRCF domain-like"/>
    <property type="match status" value="1"/>
</dbReference>
<accession>A0A2S0WU81</accession>
<dbReference type="GO" id="GO:0005737">
    <property type="term" value="C:cytoplasm"/>
    <property type="evidence" value="ECO:0007669"/>
    <property type="project" value="UniProtKB-SubCell"/>
</dbReference>
<dbReference type="InterPro" id="IPR014001">
    <property type="entry name" value="Helicase_ATP-bd"/>
</dbReference>
<dbReference type="HAMAP" id="MF_00969">
    <property type="entry name" value="TRCF"/>
    <property type="match status" value="1"/>
</dbReference>
<name>A0A2S0WU81_9MICO</name>
<evidence type="ECO:0000256" key="2">
    <source>
        <dbReference type="ARBA" id="ARBA00022490"/>
    </source>
</evidence>
<feature type="domain" description="Helicase C-terminal" evidence="15">
    <location>
        <begin position="871"/>
        <end position="1021"/>
    </location>
</feature>
<comment type="similarity">
    <text evidence="11 13">In the C-terminal section; belongs to the helicase family. RecG subfamily.</text>
</comment>
<dbReference type="SMART" id="SM00487">
    <property type="entry name" value="DEXDc"/>
    <property type="match status" value="1"/>
</dbReference>
<evidence type="ECO:0000256" key="3">
    <source>
        <dbReference type="ARBA" id="ARBA00022741"/>
    </source>
</evidence>
<evidence type="ECO:0000259" key="14">
    <source>
        <dbReference type="PROSITE" id="PS51192"/>
    </source>
</evidence>
<dbReference type="InterPro" id="IPR011545">
    <property type="entry name" value="DEAD/DEAH_box_helicase_dom"/>
</dbReference>
<dbReference type="PROSITE" id="PS51192">
    <property type="entry name" value="HELICASE_ATP_BIND_1"/>
    <property type="match status" value="1"/>
</dbReference>
<comment type="subcellular location">
    <subcellularLocation>
        <location evidence="1 13">Cytoplasm</location>
    </subcellularLocation>
</comment>
<dbReference type="PROSITE" id="PS51194">
    <property type="entry name" value="HELICASE_CTER"/>
    <property type="match status" value="1"/>
</dbReference>
<dbReference type="EMBL" id="CP028913">
    <property type="protein sequence ID" value="AWB94872.1"/>
    <property type="molecule type" value="Genomic_DNA"/>
</dbReference>
<dbReference type="InterPro" id="IPR047112">
    <property type="entry name" value="RecG/Mfd"/>
</dbReference>
<dbReference type="InterPro" id="IPR027417">
    <property type="entry name" value="P-loop_NTPase"/>
</dbReference>
<keyword evidence="9 13" id="KW-0234">DNA repair</keyword>
<keyword evidence="2 13" id="KW-0963">Cytoplasm</keyword>
<dbReference type="GO" id="GO:0000716">
    <property type="term" value="P:transcription-coupled nucleotide-excision repair, DNA damage recognition"/>
    <property type="evidence" value="ECO:0007669"/>
    <property type="project" value="UniProtKB-UniRule"/>
</dbReference>
<dbReference type="Gene3D" id="3.30.2060.10">
    <property type="entry name" value="Penicillin-binding protein 1b domain"/>
    <property type="match status" value="1"/>
</dbReference>
<dbReference type="InterPro" id="IPR004576">
    <property type="entry name" value="Mfd"/>
</dbReference>
<protein>
    <recommendedName>
        <fullName evidence="12 13">Transcription-repair-coupling factor</fullName>
        <shortName evidence="13">TRCF</shortName>
        <ecNumber evidence="13">3.6.4.-</ecNumber>
    </recommendedName>
</protein>
<comment type="similarity">
    <text evidence="10 13">In the N-terminal section; belongs to the UvrB family.</text>
</comment>
<dbReference type="GO" id="GO:0005524">
    <property type="term" value="F:ATP binding"/>
    <property type="evidence" value="ECO:0007669"/>
    <property type="project" value="UniProtKB-UniRule"/>
</dbReference>
<dbReference type="InterPro" id="IPR001650">
    <property type="entry name" value="Helicase_C-like"/>
</dbReference>
<keyword evidence="4 13" id="KW-0227">DNA damage</keyword>
<dbReference type="PANTHER" id="PTHR47964:SF1">
    <property type="entry name" value="ATP-DEPENDENT DNA HELICASE HOMOLOG RECG, CHLOROPLASTIC"/>
    <property type="match status" value="1"/>
</dbReference>
<keyword evidence="8 13" id="KW-0238">DNA-binding</keyword>
<dbReference type="Pfam" id="PF03461">
    <property type="entry name" value="TRCF"/>
    <property type="match status" value="1"/>
</dbReference>
<dbReference type="AlphaFoldDB" id="A0A2S0WU81"/>
<reference evidence="16 17" key="1">
    <citation type="submission" date="2018-04" db="EMBL/GenBank/DDBJ databases">
        <authorList>
            <person name="Li J."/>
        </authorList>
    </citation>
    <scope>NUCLEOTIDE SEQUENCE [LARGE SCALE GENOMIC DNA]</scope>
    <source>
        <strain evidence="17">30A</strain>
    </source>
</reference>
<dbReference type="GO" id="GO:0006355">
    <property type="term" value="P:regulation of DNA-templated transcription"/>
    <property type="evidence" value="ECO:0007669"/>
    <property type="project" value="UniProtKB-UniRule"/>
</dbReference>
<evidence type="ECO:0000256" key="10">
    <source>
        <dbReference type="ARBA" id="ARBA00061104"/>
    </source>
</evidence>
<organism evidence="16 17">
    <name type="scientific">Agromyces badenianii</name>
    <dbReference type="NCBI Taxonomy" id="2080742"/>
    <lineage>
        <taxon>Bacteria</taxon>
        <taxon>Bacillati</taxon>
        <taxon>Actinomycetota</taxon>
        <taxon>Actinomycetes</taxon>
        <taxon>Micrococcales</taxon>
        <taxon>Microbacteriaceae</taxon>
        <taxon>Agromyces</taxon>
    </lineage>
</organism>
<evidence type="ECO:0000256" key="9">
    <source>
        <dbReference type="ARBA" id="ARBA00023204"/>
    </source>
</evidence>
<evidence type="ECO:0000256" key="4">
    <source>
        <dbReference type="ARBA" id="ARBA00022763"/>
    </source>
</evidence>
<keyword evidence="17" id="KW-1185">Reference proteome</keyword>
<evidence type="ECO:0000256" key="12">
    <source>
        <dbReference type="ARBA" id="ARBA00070128"/>
    </source>
</evidence>
<dbReference type="SMART" id="SM00490">
    <property type="entry name" value="HELICc"/>
    <property type="match status" value="1"/>
</dbReference>
<dbReference type="NCBIfam" id="TIGR00580">
    <property type="entry name" value="mfd"/>
    <property type="match status" value="1"/>
</dbReference>
<dbReference type="GO" id="GO:0003678">
    <property type="term" value="F:DNA helicase activity"/>
    <property type="evidence" value="ECO:0007669"/>
    <property type="project" value="TreeGrafter"/>
</dbReference>
<dbReference type="Gene3D" id="2.40.10.170">
    <property type="match status" value="1"/>
</dbReference>